<dbReference type="PANTHER" id="PTHR14491:SF7">
    <property type="entry name" value="SOSONDOWAH, ISOFORM G"/>
    <property type="match status" value="1"/>
</dbReference>
<proteinExistence type="inferred from homology"/>
<comment type="caution">
    <text evidence="12">The sequence shown here is derived from an EMBL/GenBank/DDBJ whole genome shotgun (WGS) entry which is preliminary data.</text>
</comment>
<dbReference type="PROSITE" id="PS50088">
    <property type="entry name" value="ANK_REPEAT"/>
    <property type="match status" value="1"/>
</dbReference>
<feature type="region of interest" description="Disordered" evidence="10">
    <location>
        <begin position="118"/>
        <end position="144"/>
    </location>
</feature>
<accession>A0A443R8M9</accession>
<evidence type="ECO:0000256" key="1">
    <source>
        <dbReference type="ARBA" id="ARBA00004175"/>
    </source>
</evidence>
<keyword evidence="13" id="KW-1185">Reference proteome</keyword>
<dbReference type="Pfam" id="PF25877">
    <property type="entry name" value="WHD_SOWAH"/>
    <property type="match status" value="1"/>
</dbReference>
<feature type="compositionally biased region" description="Pro residues" evidence="10">
    <location>
        <begin position="123"/>
        <end position="136"/>
    </location>
</feature>
<keyword evidence="3" id="KW-1052">Target cell membrane</keyword>
<dbReference type="STRING" id="1965070.A0A443R8M9"/>
<dbReference type="OrthoDB" id="6506953at2759"/>
<feature type="repeat" description="ANK" evidence="9">
    <location>
        <begin position="311"/>
        <end position="331"/>
    </location>
</feature>
<evidence type="ECO:0000259" key="11">
    <source>
        <dbReference type="Pfam" id="PF25877"/>
    </source>
</evidence>
<keyword evidence="5" id="KW-0528">Neurotoxin</keyword>
<keyword evidence="7" id="KW-1053">Target membrane</keyword>
<evidence type="ECO:0000256" key="4">
    <source>
        <dbReference type="ARBA" id="ARBA00022737"/>
    </source>
</evidence>
<evidence type="ECO:0000256" key="10">
    <source>
        <dbReference type="SAM" id="MobiDB-lite"/>
    </source>
</evidence>
<evidence type="ECO:0000256" key="6">
    <source>
        <dbReference type="ARBA" id="ARBA00023043"/>
    </source>
</evidence>
<dbReference type="Pfam" id="PF12796">
    <property type="entry name" value="Ank_2"/>
    <property type="match status" value="1"/>
</dbReference>
<comment type="subcellular location">
    <subcellularLocation>
        <location evidence="1">Target cell membrane</location>
    </subcellularLocation>
</comment>
<evidence type="ECO:0000256" key="3">
    <source>
        <dbReference type="ARBA" id="ARBA00022537"/>
    </source>
</evidence>
<evidence type="ECO:0000256" key="8">
    <source>
        <dbReference type="ARBA" id="ARBA00038122"/>
    </source>
</evidence>
<dbReference type="InterPro" id="IPR002110">
    <property type="entry name" value="Ankyrin_rpt"/>
</dbReference>
<evidence type="ECO:0000256" key="9">
    <source>
        <dbReference type="PROSITE-ProRule" id="PRU00023"/>
    </source>
</evidence>
<evidence type="ECO:0000256" key="5">
    <source>
        <dbReference type="ARBA" id="ARBA00023028"/>
    </source>
</evidence>
<name>A0A443R8M9_9ACAR</name>
<dbReference type="Proteomes" id="UP000285301">
    <property type="component" value="Unassembled WGS sequence"/>
</dbReference>
<gene>
    <name evidence="12" type="ORF">B4U79_17510</name>
</gene>
<dbReference type="GO" id="GO:0044231">
    <property type="term" value="C:host cell presynaptic membrane"/>
    <property type="evidence" value="ECO:0007669"/>
    <property type="project" value="UniProtKB-KW"/>
</dbReference>
<dbReference type="AlphaFoldDB" id="A0A443R8M9"/>
<protein>
    <submittedName>
        <fullName evidence="12">Ankyrin repeat domain-containing protein SOWAHB-like protein</fullName>
    </submittedName>
</protein>
<dbReference type="SMART" id="SM00248">
    <property type="entry name" value="ANK"/>
    <property type="match status" value="2"/>
</dbReference>
<feature type="region of interest" description="Disordered" evidence="10">
    <location>
        <begin position="178"/>
        <end position="244"/>
    </location>
</feature>
<dbReference type="Gene3D" id="1.25.40.20">
    <property type="entry name" value="Ankyrin repeat-containing domain"/>
    <property type="match status" value="1"/>
</dbReference>
<keyword evidence="2" id="KW-0268">Exocytosis</keyword>
<feature type="region of interest" description="Disordered" evidence="10">
    <location>
        <begin position="365"/>
        <end position="395"/>
    </location>
</feature>
<reference evidence="12 13" key="1">
    <citation type="journal article" date="2018" name="Gigascience">
        <title>Genomes of trombidid mites reveal novel predicted allergens and laterally-transferred genes associated with secondary metabolism.</title>
        <authorList>
            <person name="Dong X."/>
            <person name="Chaisiri K."/>
            <person name="Xia D."/>
            <person name="Armstrong S.D."/>
            <person name="Fang Y."/>
            <person name="Donnelly M.J."/>
            <person name="Kadowaki T."/>
            <person name="McGarry J.W."/>
            <person name="Darby A.C."/>
            <person name="Makepeace B.L."/>
        </authorList>
    </citation>
    <scope>NUCLEOTIDE SEQUENCE [LARGE SCALE GENOMIC DNA]</scope>
    <source>
        <strain evidence="12">UoL-WK</strain>
    </source>
</reference>
<dbReference type="EMBL" id="NCKU01001628">
    <property type="protein sequence ID" value="RWS11620.1"/>
    <property type="molecule type" value="Genomic_DNA"/>
</dbReference>
<feature type="domain" description="SOWAHA-C winged helix-turn-helix" evidence="11">
    <location>
        <begin position="6"/>
        <end position="71"/>
    </location>
</feature>
<keyword evidence="6 9" id="KW-0040">ANK repeat</keyword>
<keyword evidence="4" id="KW-0677">Repeat</keyword>
<evidence type="ECO:0000256" key="7">
    <source>
        <dbReference type="ARBA" id="ARBA00023298"/>
    </source>
</evidence>
<keyword evidence="5" id="KW-0800">Toxin</keyword>
<feature type="compositionally biased region" description="Basic and acidic residues" evidence="10">
    <location>
        <begin position="222"/>
        <end position="232"/>
    </location>
</feature>
<evidence type="ECO:0000256" key="2">
    <source>
        <dbReference type="ARBA" id="ARBA00022483"/>
    </source>
</evidence>
<dbReference type="InterPro" id="IPR036770">
    <property type="entry name" value="Ankyrin_rpt-contain_sf"/>
</dbReference>
<dbReference type="GO" id="GO:0006887">
    <property type="term" value="P:exocytosis"/>
    <property type="evidence" value="ECO:0007669"/>
    <property type="project" value="UniProtKB-KW"/>
</dbReference>
<feature type="region of interest" description="Disordered" evidence="10">
    <location>
        <begin position="424"/>
        <end position="443"/>
    </location>
</feature>
<sequence length="463" mass="52211">MDDTGFTLDSIREYLQNEGGKVEYFKLVKHFKRSLLDQDSRIRFKDYVNELAFVSQEGETKYLILRPQFVATDRRIISPHSNQSPFTDVRQVPHANAANYATSIPHIRAHSVYDESKSYGIFSPPPGEDTSPPQPPPRRKSLTIENKMRLLGEAKDEKESDSKSPPYCEQKLKEIHELSSQSAGRVKEHAKKLNKMASESELKPPMPTVNNSVDNQSKRLSKGKENVAKDSREDDNDSGSMQPLDPLRRRWMVTASSCDYSQLLQLLREDSKLASFKTALHWAAKFGRSDVVKLIAGTHGVDPNLKSVRIGGHTPLHLAAMFGHKDVMELLTDVYHANPNVRDYSGKLPRQYLKQVSLDELKSTAKNNHDSFNDRQAIGGQKSQPEGRRMSDASSSFIRIGSLNSKMRRTAYALTGIKSWGSAESLSENTQPKDHLMPPPSRYSLLKKKRNKKALSAFVGKEF</sequence>
<evidence type="ECO:0000313" key="12">
    <source>
        <dbReference type="EMBL" id="RWS11620.1"/>
    </source>
</evidence>
<organism evidence="12 13">
    <name type="scientific">Dinothrombium tinctorium</name>
    <dbReference type="NCBI Taxonomy" id="1965070"/>
    <lineage>
        <taxon>Eukaryota</taxon>
        <taxon>Metazoa</taxon>
        <taxon>Ecdysozoa</taxon>
        <taxon>Arthropoda</taxon>
        <taxon>Chelicerata</taxon>
        <taxon>Arachnida</taxon>
        <taxon>Acari</taxon>
        <taxon>Acariformes</taxon>
        <taxon>Trombidiformes</taxon>
        <taxon>Prostigmata</taxon>
        <taxon>Anystina</taxon>
        <taxon>Parasitengona</taxon>
        <taxon>Trombidioidea</taxon>
        <taxon>Trombidiidae</taxon>
        <taxon>Dinothrombium</taxon>
    </lineage>
</organism>
<comment type="similarity">
    <text evidence="8">Belongs to the SOWAH family.</text>
</comment>
<keyword evidence="5" id="KW-0638">Presynaptic neurotoxin</keyword>
<evidence type="ECO:0000313" key="13">
    <source>
        <dbReference type="Proteomes" id="UP000285301"/>
    </source>
</evidence>
<keyword evidence="7" id="KW-0472">Membrane</keyword>
<dbReference type="InterPro" id="IPR058889">
    <property type="entry name" value="WHD_SOWAHA-C"/>
</dbReference>
<dbReference type="SUPFAM" id="SSF48403">
    <property type="entry name" value="Ankyrin repeat"/>
    <property type="match status" value="1"/>
</dbReference>
<dbReference type="GO" id="GO:0044218">
    <property type="term" value="C:other organism cell membrane"/>
    <property type="evidence" value="ECO:0007669"/>
    <property type="project" value="UniProtKB-KW"/>
</dbReference>
<dbReference type="PANTHER" id="PTHR14491">
    <property type="entry name" value="SOSONDOWAH, ISOFORM G"/>
    <property type="match status" value="1"/>
</dbReference>
<dbReference type="PROSITE" id="PS50297">
    <property type="entry name" value="ANK_REP_REGION"/>
    <property type="match status" value="1"/>
</dbReference>